<dbReference type="PANTHER" id="PTHR43078:SF6">
    <property type="entry name" value="UDP-GLUCURONIC ACID DECARBOXYLASE 1"/>
    <property type="match status" value="1"/>
</dbReference>
<dbReference type="InterPro" id="IPR001509">
    <property type="entry name" value="Epimerase_deHydtase"/>
</dbReference>
<evidence type="ECO:0000313" key="5">
    <source>
        <dbReference type="EMBL" id="MBW0127716.1"/>
    </source>
</evidence>
<dbReference type="PANTHER" id="PTHR43078">
    <property type="entry name" value="UDP-GLUCURONIC ACID DECARBOXYLASE-RELATED"/>
    <property type="match status" value="1"/>
</dbReference>
<name>A0ABS6U680_9PSEU</name>
<evidence type="ECO:0000259" key="4">
    <source>
        <dbReference type="Pfam" id="PF01370"/>
    </source>
</evidence>
<sequence length="352" mass="38728">MTGEELRSTTVHDWKSKHVLVTGGASFIGSHLVDALVGRGARVRVVDNLSSGRRENIADHIASGAVEFREADLLRSDVVDAATAGTDVVFHIAADHGGRGYIDLHQVACSTNLVLDGMVFRSAERAGAEKVVFASSGCVYPEHLQNDPGELLYLTEGLVAPPYAADNLYGWAKLMGELTLRAYCAEGRLAAASVRYFTAYGPRCPESHAVMAMIARAMTGQDPFEIWGTGEQVRNWTHVQDIVEGTIRAAEEIHDGTAVNIGTMERTSVVECAREVLAYMGREARFVFDPSKPTGPYNRVSDLTLCRELLGWEPEIDFKTGLRSTIDWYLEAHDESEVRRTLEFALTERRHA</sequence>
<dbReference type="InterPro" id="IPR044516">
    <property type="entry name" value="UXS-like"/>
</dbReference>
<dbReference type="Pfam" id="PF01370">
    <property type="entry name" value="Epimerase"/>
    <property type="match status" value="1"/>
</dbReference>
<feature type="domain" description="NAD-dependent epimerase/dehydratase" evidence="4">
    <location>
        <begin position="19"/>
        <end position="262"/>
    </location>
</feature>
<reference evidence="5 6" key="1">
    <citation type="submission" date="2020-11" db="EMBL/GenBank/DDBJ databases">
        <title>Pseudonocardia abyssalis sp. nov. and Pseudonocardia oceani sp. nov., description and phylogenomic analysis of two novel actinomycetes isolated from the deep Southern Ocean.</title>
        <authorList>
            <person name="Parra J."/>
        </authorList>
    </citation>
    <scope>NUCLEOTIDE SEQUENCE [LARGE SCALE GENOMIC DNA]</scope>
    <source>
        <strain evidence="6">KRD185</strain>
    </source>
</reference>
<organism evidence="5 6">
    <name type="scientific">Pseudonocardia oceani</name>
    <dbReference type="NCBI Taxonomy" id="2792013"/>
    <lineage>
        <taxon>Bacteria</taxon>
        <taxon>Bacillati</taxon>
        <taxon>Actinomycetota</taxon>
        <taxon>Actinomycetes</taxon>
        <taxon>Pseudonocardiales</taxon>
        <taxon>Pseudonocardiaceae</taxon>
        <taxon>Pseudonocardia</taxon>
    </lineage>
</organism>
<keyword evidence="6" id="KW-1185">Reference proteome</keyword>
<keyword evidence="3" id="KW-0456">Lyase</keyword>
<keyword evidence="2" id="KW-0520">NAD</keyword>
<evidence type="ECO:0000256" key="2">
    <source>
        <dbReference type="ARBA" id="ARBA00023027"/>
    </source>
</evidence>
<evidence type="ECO:0000256" key="1">
    <source>
        <dbReference type="ARBA" id="ARBA00001911"/>
    </source>
</evidence>
<proteinExistence type="predicted"/>
<evidence type="ECO:0000313" key="6">
    <source>
        <dbReference type="Proteomes" id="UP000694300"/>
    </source>
</evidence>
<gene>
    <name evidence="5" type="ORF">I4I82_08460</name>
</gene>
<dbReference type="Proteomes" id="UP000694300">
    <property type="component" value="Unassembled WGS sequence"/>
</dbReference>
<accession>A0ABS6U680</accession>
<comment type="caution">
    <text evidence="5">The sequence shown here is derived from an EMBL/GenBank/DDBJ whole genome shotgun (WGS) entry which is preliminary data.</text>
</comment>
<protein>
    <submittedName>
        <fullName evidence="5">NAD-dependent epimerase/dehydratase family protein</fullName>
    </submittedName>
</protein>
<evidence type="ECO:0000256" key="3">
    <source>
        <dbReference type="ARBA" id="ARBA00023239"/>
    </source>
</evidence>
<comment type="cofactor">
    <cofactor evidence="1">
        <name>NAD(+)</name>
        <dbReference type="ChEBI" id="CHEBI:57540"/>
    </cofactor>
</comment>
<dbReference type="EMBL" id="JADQDF010000001">
    <property type="protein sequence ID" value="MBW0127716.1"/>
    <property type="molecule type" value="Genomic_DNA"/>
</dbReference>